<name>A0ABT8S3T9_9BURK</name>
<evidence type="ECO:0000259" key="6">
    <source>
        <dbReference type="SMART" id="SM00528"/>
    </source>
</evidence>
<feature type="compositionally biased region" description="Low complexity" evidence="5">
    <location>
        <begin position="108"/>
        <end position="117"/>
    </location>
</feature>
<dbReference type="PANTHER" id="PTHR38097:SF2">
    <property type="entry name" value="DNA-BINDING PROTEIN STPA"/>
    <property type="match status" value="1"/>
</dbReference>
<feature type="domain" description="DNA-binding protein H-NS-like C-terminal" evidence="6">
    <location>
        <begin position="121"/>
        <end position="164"/>
    </location>
</feature>
<evidence type="ECO:0000256" key="4">
    <source>
        <dbReference type="ARBA" id="ARBA00023125"/>
    </source>
</evidence>
<dbReference type="Proteomes" id="UP001169027">
    <property type="component" value="Unassembled WGS sequence"/>
</dbReference>
<evidence type="ECO:0000313" key="8">
    <source>
        <dbReference type="Proteomes" id="UP001169027"/>
    </source>
</evidence>
<comment type="subcellular location">
    <subcellularLocation>
        <location evidence="1">Cytoplasm</location>
        <location evidence="1">Nucleoid</location>
    </subcellularLocation>
</comment>
<comment type="caution">
    <text evidence="7">The sequence shown here is derived from an EMBL/GenBank/DDBJ whole genome shotgun (WGS) entry which is preliminary data.</text>
</comment>
<dbReference type="PANTHER" id="PTHR38097">
    <property type="match status" value="1"/>
</dbReference>
<evidence type="ECO:0000256" key="3">
    <source>
        <dbReference type="ARBA" id="ARBA00022490"/>
    </source>
</evidence>
<accession>A0ABT8S3T9</accession>
<feature type="region of interest" description="Disordered" evidence="5">
    <location>
        <begin position="106"/>
        <end position="148"/>
    </location>
</feature>
<dbReference type="EMBL" id="JAUKVY010000006">
    <property type="protein sequence ID" value="MDO1532642.1"/>
    <property type="molecule type" value="Genomic_DNA"/>
</dbReference>
<proteinExistence type="inferred from homology"/>
<organism evidence="7 8">
    <name type="scientific">Variovorax ginsengisoli</name>
    <dbReference type="NCBI Taxonomy" id="363844"/>
    <lineage>
        <taxon>Bacteria</taxon>
        <taxon>Pseudomonadati</taxon>
        <taxon>Pseudomonadota</taxon>
        <taxon>Betaproteobacteria</taxon>
        <taxon>Burkholderiales</taxon>
        <taxon>Comamonadaceae</taxon>
        <taxon>Variovorax</taxon>
    </lineage>
</organism>
<dbReference type="InterPro" id="IPR027444">
    <property type="entry name" value="H-NS_C_dom"/>
</dbReference>
<keyword evidence="3" id="KW-0963">Cytoplasm</keyword>
<sequence>MTTYAQIQKKIALLQRQADSLRDKEVAGVIDRIKVAISHYGLTAQQLGFGGSGAGPKAARGTRKSTATGTRYSDGAGGDWSGRGPRPRWLREALAAGRSLEDFRVSGAAANTAPPARKAARAQRRPSTVIYRDDAGHSWTGRGPQPRWLKEALAQGKTLSELAG</sequence>
<reference evidence="7" key="1">
    <citation type="submission" date="2023-06" db="EMBL/GenBank/DDBJ databases">
        <authorList>
            <person name="Jiang Y."/>
            <person name="Liu Q."/>
        </authorList>
    </citation>
    <scope>NUCLEOTIDE SEQUENCE</scope>
    <source>
        <strain evidence="7">CGMCC 1.12090</strain>
    </source>
</reference>
<evidence type="ECO:0000313" key="7">
    <source>
        <dbReference type="EMBL" id="MDO1532642.1"/>
    </source>
</evidence>
<evidence type="ECO:0000256" key="1">
    <source>
        <dbReference type="ARBA" id="ARBA00004453"/>
    </source>
</evidence>
<dbReference type="Gene3D" id="4.10.430.10">
    <property type="entry name" value="Histone-like protein H-NS, C-terminal domain"/>
    <property type="match status" value="2"/>
</dbReference>
<keyword evidence="8" id="KW-1185">Reference proteome</keyword>
<feature type="domain" description="DNA-binding protein H-NS-like C-terminal" evidence="6">
    <location>
        <begin position="62"/>
        <end position="105"/>
    </location>
</feature>
<feature type="region of interest" description="Disordered" evidence="5">
    <location>
        <begin position="48"/>
        <end position="88"/>
    </location>
</feature>
<dbReference type="RefSeq" id="WP_301807629.1">
    <property type="nucleotide sequence ID" value="NZ_JAUJZH010000006.1"/>
</dbReference>
<evidence type="ECO:0000256" key="2">
    <source>
        <dbReference type="ARBA" id="ARBA00010610"/>
    </source>
</evidence>
<dbReference type="InterPro" id="IPR037150">
    <property type="entry name" value="H-NS_C_dom_sf"/>
</dbReference>
<evidence type="ECO:0000256" key="5">
    <source>
        <dbReference type="SAM" id="MobiDB-lite"/>
    </source>
</evidence>
<dbReference type="SMART" id="SM00528">
    <property type="entry name" value="HNS"/>
    <property type="match status" value="2"/>
</dbReference>
<dbReference type="Pfam" id="PF00816">
    <property type="entry name" value="Histone_HNS"/>
    <property type="match status" value="2"/>
</dbReference>
<keyword evidence="4" id="KW-0238">DNA-binding</keyword>
<protein>
    <submittedName>
        <fullName evidence="7">H-NS family nucleoid-associated regulatory protein</fullName>
    </submittedName>
</protein>
<gene>
    <name evidence="7" type="ORF">Q2T77_10120</name>
</gene>
<comment type="similarity">
    <text evidence="2">Belongs to the histone-like protein H-NS family.</text>
</comment>
<dbReference type="SUPFAM" id="SSF81273">
    <property type="entry name" value="H-NS histone-like proteins"/>
    <property type="match status" value="2"/>
</dbReference>